<dbReference type="PRINTS" id="PR00411">
    <property type="entry name" value="PNDRDTASEI"/>
</dbReference>
<feature type="domain" description="FAD/NAD(P)-binding" evidence="2">
    <location>
        <begin position="10"/>
        <end position="298"/>
    </location>
</feature>
<sequence>MAKENLACELAIIGGGPAGLAAAIETAKAGARVSLFDENEKPGGQLFKQIHKFFGSKEHQAGIRGHDIGYRLLDECQKVGVDTRLNTVVWGIEDNKIGIVNGRASRIVDAKRIIIATGASENPLSFPGWTLPGVMGAGAAQTMMNVHRVLPGTKVLMVGSGNVGLIVSYQFLLAGAEVLAVVEALPKIGGYVVHAAKLRRAGVPILTSTSILEARGKEAVEEATICSLDNNLSPIKGCERTLKVDLICLAVGLSPLAELCWMAGCKFKHLPELGGFVPIHDENMRTTLSYLYLAGDVAGVEEA</sequence>
<reference evidence="3 4" key="1">
    <citation type="submission" date="2019-03" db="EMBL/GenBank/DDBJ databases">
        <title>Metabolic potential of uncultured bacteria and archaea associated with petroleum seepage in deep-sea sediments.</title>
        <authorList>
            <person name="Dong X."/>
            <person name="Hubert C."/>
        </authorList>
    </citation>
    <scope>NUCLEOTIDE SEQUENCE [LARGE SCALE GENOMIC DNA]</scope>
    <source>
        <strain evidence="3">E44_bin7</strain>
    </source>
</reference>
<dbReference type="AlphaFoldDB" id="A0A523S4P5"/>
<feature type="non-terminal residue" evidence="3">
    <location>
        <position position="303"/>
    </location>
</feature>
<dbReference type="GO" id="GO:0016491">
    <property type="term" value="F:oxidoreductase activity"/>
    <property type="evidence" value="ECO:0007669"/>
    <property type="project" value="UniProtKB-KW"/>
</dbReference>
<gene>
    <name evidence="3" type="ORF">E3J84_00635</name>
</gene>
<evidence type="ECO:0000313" key="3">
    <source>
        <dbReference type="EMBL" id="TET13018.1"/>
    </source>
</evidence>
<keyword evidence="1" id="KW-0560">Oxidoreductase</keyword>
<dbReference type="Pfam" id="PF07992">
    <property type="entry name" value="Pyr_redox_2"/>
    <property type="match status" value="1"/>
</dbReference>
<evidence type="ECO:0000313" key="4">
    <source>
        <dbReference type="Proteomes" id="UP000316360"/>
    </source>
</evidence>
<comment type="caution">
    <text evidence="3">The sequence shown here is derived from an EMBL/GenBank/DDBJ whole genome shotgun (WGS) entry which is preliminary data.</text>
</comment>
<protein>
    <submittedName>
        <fullName evidence="3">FAD-dependent oxidoreductase</fullName>
    </submittedName>
</protein>
<dbReference type="Gene3D" id="3.50.50.60">
    <property type="entry name" value="FAD/NAD(P)-binding domain"/>
    <property type="match status" value="2"/>
</dbReference>
<evidence type="ECO:0000256" key="1">
    <source>
        <dbReference type="ARBA" id="ARBA00023002"/>
    </source>
</evidence>
<dbReference type="PANTHER" id="PTHR42949:SF3">
    <property type="entry name" value="ANAEROBIC GLYCEROL-3-PHOSPHATE DEHYDROGENASE SUBUNIT B"/>
    <property type="match status" value="1"/>
</dbReference>
<dbReference type="InterPro" id="IPR036188">
    <property type="entry name" value="FAD/NAD-bd_sf"/>
</dbReference>
<accession>A0A523S4P5</accession>
<dbReference type="EMBL" id="SOKJ01000034">
    <property type="protein sequence ID" value="TET13018.1"/>
    <property type="molecule type" value="Genomic_DNA"/>
</dbReference>
<dbReference type="InterPro" id="IPR023753">
    <property type="entry name" value="FAD/NAD-binding_dom"/>
</dbReference>
<dbReference type="Proteomes" id="UP000316360">
    <property type="component" value="Unassembled WGS sequence"/>
</dbReference>
<organism evidence="3 4">
    <name type="scientific">Aerophobetes bacterium</name>
    <dbReference type="NCBI Taxonomy" id="2030807"/>
    <lineage>
        <taxon>Bacteria</taxon>
        <taxon>Candidatus Aerophobota</taxon>
    </lineage>
</organism>
<dbReference type="SUPFAM" id="SSF51905">
    <property type="entry name" value="FAD/NAD(P)-binding domain"/>
    <property type="match status" value="1"/>
</dbReference>
<dbReference type="InterPro" id="IPR051691">
    <property type="entry name" value="Metab_Enz_Cyan_OpOx_G3PDH"/>
</dbReference>
<evidence type="ECO:0000259" key="2">
    <source>
        <dbReference type="Pfam" id="PF07992"/>
    </source>
</evidence>
<dbReference type="PRINTS" id="PR00368">
    <property type="entry name" value="FADPNR"/>
</dbReference>
<proteinExistence type="predicted"/>
<dbReference type="PANTHER" id="PTHR42949">
    <property type="entry name" value="ANAEROBIC GLYCEROL-3-PHOSPHATE DEHYDROGENASE SUBUNIT B"/>
    <property type="match status" value="1"/>
</dbReference>
<name>A0A523S4P5_UNCAE</name>